<evidence type="ECO:0000259" key="7">
    <source>
        <dbReference type="Pfam" id="PF01120"/>
    </source>
</evidence>
<dbReference type="Proteomes" id="UP000477311">
    <property type="component" value="Unassembled WGS sequence"/>
</dbReference>
<dbReference type="GO" id="GO:0004560">
    <property type="term" value="F:alpha-L-fucosidase activity"/>
    <property type="evidence" value="ECO:0007669"/>
    <property type="project" value="InterPro"/>
</dbReference>
<dbReference type="FunFam" id="3.20.20.80:FF:000052">
    <property type="entry name" value="Putative alpha-L-fucosidase 1"/>
    <property type="match status" value="1"/>
</dbReference>
<evidence type="ECO:0000259" key="6">
    <source>
        <dbReference type="Pfam" id="PF00754"/>
    </source>
</evidence>
<sequence>MKPSSEPCRGVHFLRWRRLLYGLSLWIGYCGLVQSAPAGPGPNPPRPYGPVPTERQLRWHEMEFYGFLHFTVNTFTDKEWGYGDEDPAVFRPTDFDADQIVRVAREAGMRGLILTAKHHDGFCLWPSAYTEHSVKRSPWREGRGDVVREISEACRRHGLRFGVYLSPWDRNHPEYGRAAYVEYYRNQLRELLTGYGELFAVWFDGANGGDGYYGGARETRRIDNRTYYGWPETWALVRQLQPMACMFSDAGPDFRWIGNERGIAGDPCWATLDLTKPGRYPGGSSEGLEHGERPGTAWVPAECDVSIRPGWFYHPAEDDRVKSPEELVAIYYASVGRGCCLNLNIPPDRRGRIHENDIRSLQGFRRFLDATFSTNLAGRARVSASAVRAPETAYAATHLLDGRRDTYWCTPDDVLTPWVEFQFPYPVRFNVVELREYLPLGQRVEAVSLDLWAGGQWTEFARATSLGNRRLIRLPQAVETEKVRLRVTRAAACPALSEFGLYLEPGR</sequence>
<evidence type="ECO:0000256" key="2">
    <source>
        <dbReference type="ARBA" id="ARBA00012662"/>
    </source>
</evidence>
<evidence type="ECO:0000256" key="4">
    <source>
        <dbReference type="ARBA" id="ARBA00022801"/>
    </source>
</evidence>
<dbReference type="InterPro" id="IPR057739">
    <property type="entry name" value="Glyco_hydro_29_N"/>
</dbReference>
<dbReference type="Gene3D" id="2.60.120.260">
    <property type="entry name" value="Galactose-binding domain-like"/>
    <property type="match status" value="1"/>
</dbReference>
<dbReference type="Gene3D" id="3.20.20.80">
    <property type="entry name" value="Glycosidases"/>
    <property type="match status" value="1"/>
</dbReference>
<evidence type="ECO:0000313" key="8">
    <source>
        <dbReference type="EMBL" id="NGO38770.1"/>
    </source>
</evidence>
<keyword evidence="9" id="KW-1185">Reference proteome</keyword>
<proteinExistence type="inferred from homology"/>
<evidence type="ECO:0000256" key="3">
    <source>
        <dbReference type="ARBA" id="ARBA00022729"/>
    </source>
</evidence>
<dbReference type="Pfam" id="PF01120">
    <property type="entry name" value="Alpha_L_fucos"/>
    <property type="match status" value="1"/>
</dbReference>
<dbReference type="PANTHER" id="PTHR10030:SF37">
    <property type="entry name" value="ALPHA-L-FUCOSIDASE-RELATED"/>
    <property type="match status" value="1"/>
</dbReference>
<keyword evidence="4" id="KW-0378">Hydrolase</keyword>
<dbReference type="SMART" id="SM00812">
    <property type="entry name" value="Alpha_L_fucos"/>
    <property type="match status" value="1"/>
</dbReference>
<dbReference type="SUPFAM" id="SSF49785">
    <property type="entry name" value="Galactose-binding domain-like"/>
    <property type="match status" value="1"/>
</dbReference>
<dbReference type="EC" id="3.2.1.51" evidence="2"/>
<dbReference type="InterPro" id="IPR017853">
    <property type="entry name" value="GH"/>
</dbReference>
<gene>
    <name evidence="8" type="ORF">G4L39_05090</name>
</gene>
<evidence type="ECO:0000313" key="9">
    <source>
        <dbReference type="Proteomes" id="UP000477311"/>
    </source>
</evidence>
<dbReference type="InterPro" id="IPR000933">
    <property type="entry name" value="Glyco_hydro_29"/>
</dbReference>
<dbReference type="GO" id="GO:0005764">
    <property type="term" value="C:lysosome"/>
    <property type="evidence" value="ECO:0007669"/>
    <property type="project" value="TreeGrafter"/>
</dbReference>
<name>A0A6M1S069_9BACT</name>
<dbReference type="SUPFAM" id="SSF51445">
    <property type="entry name" value="(Trans)glycosidases"/>
    <property type="match status" value="1"/>
</dbReference>
<evidence type="ECO:0000256" key="5">
    <source>
        <dbReference type="ARBA" id="ARBA00023295"/>
    </source>
</evidence>
<dbReference type="InterPro" id="IPR008979">
    <property type="entry name" value="Galactose-bd-like_sf"/>
</dbReference>
<comment type="similarity">
    <text evidence="1">Belongs to the glycosyl hydrolase 29 family.</text>
</comment>
<comment type="caution">
    <text evidence="8">The sequence shown here is derived from an EMBL/GenBank/DDBJ whole genome shotgun (WGS) entry which is preliminary data.</text>
</comment>
<dbReference type="RefSeq" id="WP_165106414.1">
    <property type="nucleotide sequence ID" value="NZ_JAAKYA010000029.1"/>
</dbReference>
<dbReference type="GO" id="GO:0016139">
    <property type="term" value="P:glycoside catabolic process"/>
    <property type="evidence" value="ECO:0007669"/>
    <property type="project" value="TreeGrafter"/>
</dbReference>
<keyword evidence="3" id="KW-0732">Signal</keyword>
<dbReference type="EMBL" id="JAAKYA010000029">
    <property type="protein sequence ID" value="NGO38770.1"/>
    <property type="molecule type" value="Genomic_DNA"/>
</dbReference>
<dbReference type="Pfam" id="PF00754">
    <property type="entry name" value="F5_F8_type_C"/>
    <property type="match status" value="1"/>
</dbReference>
<reference evidence="8 9" key="1">
    <citation type="submission" date="2020-02" db="EMBL/GenBank/DDBJ databases">
        <title>Draft genome sequence of Limisphaera ngatamarikiensis NGM72.4T, a thermophilic Verrucomicrobia grouped in subdivision 3.</title>
        <authorList>
            <person name="Carere C.R."/>
            <person name="Steen J."/>
            <person name="Hugenholtz P."/>
            <person name="Stott M.B."/>
        </authorList>
    </citation>
    <scope>NUCLEOTIDE SEQUENCE [LARGE SCALE GENOMIC DNA]</scope>
    <source>
        <strain evidence="8 9">NGM72.4</strain>
    </source>
</reference>
<feature type="domain" description="Glycoside hydrolase family 29 N-terminal" evidence="7">
    <location>
        <begin position="67"/>
        <end position="369"/>
    </location>
</feature>
<accession>A0A6M1S069</accession>
<evidence type="ECO:0000256" key="1">
    <source>
        <dbReference type="ARBA" id="ARBA00007951"/>
    </source>
</evidence>
<feature type="domain" description="F5/8 type C" evidence="6">
    <location>
        <begin position="385"/>
        <end position="489"/>
    </location>
</feature>
<protein>
    <recommendedName>
        <fullName evidence="2">alpha-L-fucosidase</fullName>
        <ecNumber evidence="2">3.2.1.51</ecNumber>
    </recommendedName>
</protein>
<dbReference type="PANTHER" id="PTHR10030">
    <property type="entry name" value="ALPHA-L-FUCOSIDASE"/>
    <property type="match status" value="1"/>
</dbReference>
<organism evidence="8 9">
    <name type="scientific">Limisphaera ngatamarikiensis</name>
    <dbReference type="NCBI Taxonomy" id="1324935"/>
    <lineage>
        <taxon>Bacteria</taxon>
        <taxon>Pseudomonadati</taxon>
        <taxon>Verrucomicrobiota</taxon>
        <taxon>Verrucomicrobiia</taxon>
        <taxon>Limisphaerales</taxon>
        <taxon>Limisphaeraceae</taxon>
        <taxon>Limisphaera</taxon>
    </lineage>
</organism>
<dbReference type="GO" id="GO:0006004">
    <property type="term" value="P:fucose metabolic process"/>
    <property type="evidence" value="ECO:0007669"/>
    <property type="project" value="TreeGrafter"/>
</dbReference>
<dbReference type="InterPro" id="IPR000421">
    <property type="entry name" value="FA58C"/>
</dbReference>
<keyword evidence="5" id="KW-0326">Glycosidase</keyword>
<dbReference type="AlphaFoldDB" id="A0A6M1S069"/>